<comment type="caution">
    <text evidence="10">The sequence shown here is derived from an EMBL/GenBank/DDBJ whole genome shotgun (WGS) entry which is preliminary data.</text>
</comment>
<protein>
    <submittedName>
        <fullName evidence="10">ABC transporter ATP-binding protein/permease</fullName>
    </submittedName>
</protein>
<organism evidence="10 11">
    <name type="scientific">Kineosporia babensis</name>
    <dbReference type="NCBI Taxonomy" id="499548"/>
    <lineage>
        <taxon>Bacteria</taxon>
        <taxon>Bacillati</taxon>
        <taxon>Actinomycetota</taxon>
        <taxon>Actinomycetes</taxon>
        <taxon>Kineosporiales</taxon>
        <taxon>Kineosporiaceae</taxon>
        <taxon>Kineosporia</taxon>
    </lineage>
</organism>
<dbReference type="Proteomes" id="UP001138997">
    <property type="component" value="Unassembled WGS sequence"/>
</dbReference>
<evidence type="ECO:0000256" key="5">
    <source>
        <dbReference type="ARBA" id="ARBA00022989"/>
    </source>
</evidence>
<comment type="subcellular location">
    <subcellularLocation>
        <location evidence="1">Cell membrane</location>
        <topology evidence="1">Multi-pass membrane protein</topology>
    </subcellularLocation>
</comment>
<feature type="domain" description="ABC transporter" evidence="8">
    <location>
        <begin position="348"/>
        <end position="571"/>
    </location>
</feature>
<evidence type="ECO:0000256" key="3">
    <source>
        <dbReference type="ARBA" id="ARBA00022741"/>
    </source>
</evidence>
<keyword evidence="11" id="KW-1185">Reference proteome</keyword>
<dbReference type="AlphaFoldDB" id="A0A9X1NKP5"/>
<dbReference type="InterPro" id="IPR036640">
    <property type="entry name" value="ABC1_TM_sf"/>
</dbReference>
<feature type="transmembrane region" description="Helical" evidence="7">
    <location>
        <begin position="259"/>
        <end position="283"/>
    </location>
</feature>
<dbReference type="EMBL" id="JAJOMB010000019">
    <property type="protein sequence ID" value="MCD5314883.1"/>
    <property type="molecule type" value="Genomic_DNA"/>
</dbReference>
<reference evidence="10" key="1">
    <citation type="submission" date="2021-11" db="EMBL/GenBank/DDBJ databases">
        <title>Streptomyces corallinus and Kineosporia corallina sp. nov., two new coral-derived marine actinobacteria.</title>
        <authorList>
            <person name="Buangrab K."/>
            <person name="Sutthacheep M."/>
            <person name="Yeemin T."/>
            <person name="Harunari E."/>
            <person name="Igarashi Y."/>
            <person name="Sripreechasak P."/>
            <person name="Kanchanasin P."/>
            <person name="Tanasupawat S."/>
            <person name="Phongsopitanun W."/>
        </authorList>
    </citation>
    <scope>NUCLEOTIDE SEQUENCE</scope>
    <source>
        <strain evidence="10">JCM 31032</strain>
    </source>
</reference>
<dbReference type="GO" id="GO:0005886">
    <property type="term" value="C:plasma membrane"/>
    <property type="evidence" value="ECO:0007669"/>
    <property type="project" value="UniProtKB-SubCell"/>
</dbReference>
<evidence type="ECO:0000256" key="4">
    <source>
        <dbReference type="ARBA" id="ARBA00022840"/>
    </source>
</evidence>
<dbReference type="InterPro" id="IPR027417">
    <property type="entry name" value="P-loop_NTPase"/>
</dbReference>
<keyword evidence="2 7" id="KW-0812">Transmembrane</keyword>
<dbReference type="PROSITE" id="PS50893">
    <property type="entry name" value="ABC_TRANSPORTER_2"/>
    <property type="match status" value="1"/>
</dbReference>
<evidence type="ECO:0000259" key="9">
    <source>
        <dbReference type="PROSITE" id="PS50929"/>
    </source>
</evidence>
<evidence type="ECO:0000259" key="8">
    <source>
        <dbReference type="PROSITE" id="PS50893"/>
    </source>
</evidence>
<dbReference type="GO" id="GO:0016887">
    <property type="term" value="F:ATP hydrolysis activity"/>
    <property type="evidence" value="ECO:0007669"/>
    <property type="project" value="InterPro"/>
</dbReference>
<dbReference type="Pfam" id="PF00664">
    <property type="entry name" value="ABC_membrane"/>
    <property type="match status" value="1"/>
</dbReference>
<dbReference type="Gene3D" id="3.40.50.300">
    <property type="entry name" value="P-loop containing nucleotide triphosphate hydrolases"/>
    <property type="match status" value="1"/>
</dbReference>
<dbReference type="GO" id="GO:0015421">
    <property type="term" value="F:ABC-type oligopeptide transporter activity"/>
    <property type="evidence" value="ECO:0007669"/>
    <property type="project" value="TreeGrafter"/>
</dbReference>
<accession>A0A9X1NKP5</accession>
<evidence type="ECO:0000313" key="10">
    <source>
        <dbReference type="EMBL" id="MCD5314883.1"/>
    </source>
</evidence>
<dbReference type="SUPFAM" id="SSF52540">
    <property type="entry name" value="P-loop containing nucleoside triphosphate hydrolases"/>
    <property type="match status" value="1"/>
</dbReference>
<dbReference type="CDD" id="cd07346">
    <property type="entry name" value="ABC_6TM_exporters"/>
    <property type="match status" value="1"/>
</dbReference>
<dbReference type="InterPro" id="IPR003593">
    <property type="entry name" value="AAA+_ATPase"/>
</dbReference>
<dbReference type="Pfam" id="PF00005">
    <property type="entry name" value="ABC_tran"/>
    <property type="match status" value="1"/>
</dbReference>
<dbReference type="SMART" id="SM00382">
    <property type="entry name" value="AAA"/>
    <property type="match status" value="1"/>
</dbReference>
<keyword evidence="5 7" id="KW-1133">Transmembrane helix</keyword>
<dbReference type="Gene3D" id="1.20.1560.10">
    <property type="entry name" value="ABC transporter type 1, transmembrane domain"/>
    <property type="match status" value="1"/>
</dbReference>
<gene>
    <name evidence="10" type="ORF">LR394_28675</name>
</gene>
<dbReference type="RefSeq" id="WP_231447689.1">
    <property type="nucleotide sequence ID" value="NZ_JAJOMB010000019.1"/>
</dbReference>
<dbReference type="GO" id="GO:0005524">
    <property type="term" value="F:ATP binding"/>
    <property type="evidence" value="ECO:0007669"/>
    <property type="project" value="UniProtKB-KW"/>
</dbReference>
<evidence type="ECO:0000256" key="2">
    <source>
        <dbReference type="ARBA" id="ARBA00022692"/>
    </source>
</evidence>
<dbReference type="SUPFAM" id="SSF90123">
    <property type="entry name" value="ABC transporter transmembrane region"/>
    <property type="match status" value="1"/>
</dbReference>
<dbReference type="InterPro" id="IPR011527">
    <property type="entry name" value="ABC1_TM_dom"/>
</dbReference>
<evidence type="ECO:0000256" key="1">
    <source>
        <dbReference type="ARBA" id="ARBA00004651"/>
    </source>
</evidence>
<evidence type="ECO:0000256" key="7">
    <source>
        <dbReference type="SAM" id="Phobius"/>
    </source>
</evidence>
<keyword evidence="6 7" id="KW-0472">Membrane</keyword>
<feature type="transmembrane region" description="Helical" evidence="7">
    <location>
        <begin position="30"/>
        <end position="53"/>
    </location>
</feature>
<proteinExistence type="predicted"/>
<dbReference type="PANTHER" id="PTHR43394:SF1">
    <property type="entry name" value="ATP-BINDING CASSETTE SUB-FAMILY B MEMBER 10, MITOCHONDRIAL"/>
    <property type="match status" value="1"/>
</dbReference>
<dbReference type="PROSITE" id="PS50929">
    <property type="entry name" value="ABC_TM1F"/>
    <property type="match status" value="1"/>
</dbReference>
<evidence type="ECO:0000313" key="11">
    <source>
        <dbReference type="Proteomes" id="UP001138997"/>
    </source>
</evidence>
<dbReference type="InterPro" id="IPR039421">
    <property type="entry name" value="Type_1_exporter"/>
</dbReference>
<dbReference type="PANTHER" id="PTHR43394">
    <property type="entry name" value="ATP-DEPENDENT PERMEASE MDL1, MITOCHONDRIAL"/>
    <property type="match status" value="1"/>
</dbReference>
<feature type="domain" description="ABC transmembrane type-1" evidence="9">
    <location>
        <begin position="33"/>
        <end position="318"/>
    </location>
</feature>
<evidence type="ECO:0000256" key="6">
    <source>
        <dbReference type="ARBA" id="ARBA00023136"/>
    </source>
</evidence>
<feature type="transmembrane region" description="Helical" evidence="7">
    <location>
        <begin position="73"/>
        <end position="101"/>
    </location>
</feature>
<sequence>MPEMVRPALPVADGRTVASVVWQLLAGRRLALAGIVTLFVIEAALALVFPLVIGNLVDTASASQGTRVPSSFWWQVALIAATALLAGALQWVATLALARLAETVIAELRERYVESALNLPRSTIEQAGTGDVVTRASDDIEQISGVLPDVLPRLSVSVFTMALVAAGLAALSPWFLSGFLITVPMYVITVRWYLRAAPPVYIAERAAQSSRGQDVLGTLTQLPTVTAHRLERRQLSRVEHTSWQVARWAMRTRIVQNRLFGRLNITEAIGLLAILGIGVRLALTGQTTTGEVTAAALLFLRTVVPIQELLFLMDELQSALTSLGRIIGVVNHPSEAASASDSRSKALVELDHVDFAYRPERPALRDVSIRIEPGTVLAVVGPTGSGKSTLAALVAGVHEPSTGHLARGVNSDQIVTVTQETHVFAGTLRENLTLGSPADDQQILHALNRVNAQALLADLPDGLDTLVGDGGEPITAAQAQHLALARILLADPALVVLDEATAEADAADTTALDQAAAEVIRGRAALVVAHRLSQARAADQIVVLEDGQLVESGPHNHLVSAAGRYASLWAAWDAGRSTA</sequence>
<keyword evidence="4 10" id="KW-0067">ATP-binding</keyword>
<keyword evidence="3" id="KW-0547">Nucleotide-binding</keyword>
<name>A0A9X1NKP5_9ACTN</name>
<dbReference type="InterPro" id="IPR003439">
    <property type="entry name" value="ABC_transporter-like_ATP-bd"/>
</dbReference>